<dbReference type="EMBL" id="PVTR01000020">
    <property type="protein sequence ID" value="PRY84458.1"/>
    <property type="molecule type" value="Genomic_DNA"/>
</dbReference>
<gene>
    <name evidence="1" type="ORF">CLW00_1204</name>
</gene>
<comment type="caution">
    <text evidence="1">The sequence shown here is derived from an EMBL/GenBank/DDBJ whole genome shotgun (WGS) entry which is preliminary data.</text>
</comment>
<proteinExistence type="predicted"/>
<protein>
    <submittedName>
        <fullName evidence="1">Uncharacterized protein</fullName>
    </submittedName>
</protein>
<organism evidence="1 2">
    <name type="scientific">Mongoliibacter ruber</name>
    <dbReference type="NCBI Taxonomy" id="1750599"/>
    <lineage>
        <taxon>Bacteria</taxon>
        <taxon>Pseudomonadati</taxon>
        <taxon>Bacteroidota</taxon>
        <taxon>Cytophagia</taxon>
        <taxon>Cytophagales</taxon>
        <taxon>Cyclobacteriaceae</taxon>
        <taxon>Mongoliibacter</taxon>
    </lineage>
</organism>
<sequence>MVNKNIILTNMNFSIDSTFYLKIEFNYSIFQVFMDVEMFILWIQKVKRRMEIKTKTSF</sequence>
<reference evidence="1 2" key="1">
    <citation type="submission" date="2018-03" db="EMBL/GenBank/DDBJ databases">
        <title>Genomic Encyclopedia of Archaeal and Bacterial Type Strains, Phase II (KMG-II): from individual species to whole genera.</title>
        <authorList>
            <person name="Goeker M."/>
        </authorList>
    </citation>
    <scope>NUCLEOTIDE SEQUENCE [LARGE SCALE GENOMIC DNA]</scope>
    <source>
        <strain evidence="1 2">DSM 27929</strain>
    </source>
</reference>
<dbReference type="AlphaFoldDB" id="A0A2T0WCM1"/>
<evidence type="ECO:0000313" key="1">
    <source>
        <dbReference type="EMBL" id="PRY84458.1"/>
    </source>
</evidence>
<dbReference type="Proteomes" id="UP000238157">
    <property type="component" value="Unassembled WGS sequence"/>
</dbReference>
<keyword evidence="2" id="KW-1185">Reference proteome</keyword>
<accession>A0A2T0WCM1</accession>
<evidence type="ECO:0000313" key="2">
    <source>
        <dbReference type="Proteomes" id="UP000238157"/>
    </source>
</evidence>
<name>A0A2T0WCM1_9BACT</name>